<protein>
    <submittedName>
        <fullName evidence="1">Uncharacterized protein</fullName>
    </submittedName>
</protein>
<sequence length="42" mass="4627">MVNVDFNELSIIDLEVISAFTGIGFKINNGKVTKIVFPGEEK</sequence>
<evidence type="ECO:0000313" key="1">
    <source>
        <dbReference type="EMBL" id="DAE30126.1"/>
    </source>
</evidence>
<name>A0A8S5RFG3_9VIRU</name>
<reference evidence="1" key="1">
    <citation type="journal article" date="2021" name="Proc. Natl. Acad. Sci. U.S.A.">
        <title>A Catalog of Tens of Thousands of Viruses from Human Metagenomes Reveals Hidden Associations with Chronic Diseases.</title>
        <authorList>
            <person name="Tisza M.J."/>
            <person name="Buck C.B."/>
        </authorList>
    </citation>
    <scope>NUCLEOTIDE SEQUENCE</scope>
    <source>
        <strain evidence="1">CtQmo6</strain>
    </source>
</reference>
<accession>A0A8S5RFG3</accession>
<dbReference type="EMBL" id="BK059102">
    <property type="protein sequence ID" value="DAE30126.1"/>
    <property type="molecule type" value="Genomic_DNA"/>
</dbReference>
<organism evidence="1">
    <name type="scientific">virus sp. ctQmo6</name>
    <dbReference type="NCBI Taxonomy" id="2827990"/>
    <lineage>
        <taxon>Viruses</taxon>
    </lineage>
</organism>
<proteinExistence type="predicted"/>